<keyword evidence="3" id="KW-1185">Reference proteome</keyword>
<dbReference type="EMBL" id="JAJNNZ010000013">
    <property type="protein sequence ID" value="MCJ2378103.1"/>
    <property type="molecule type" value="Genomic_DNA"/>
</dbReference>
<gene>
    <name evidence="2" type="ORF">LNL84_14840</name>
</gene>
<keyword evidence="1" id="KW-1133">Transmembrane helix</keyword>
<dbReference type="RefSeq" id="WP_244358347.1">
    <property type="nucleotide sequence ID" value="NZ_JAJNNZ010000013.1"/>
</dbReference>
<evidence type="ECO:0000256" key="1">
    <source>
        <dbReference type="SAM" id="Phobius"/>
    </source>
</evidence>
<protein>
    <submittedName>
        <fullName evidence="2">Uncharacterized protein</fullName>
    </submittedName>
</protein>
<organism evidence="2 3">
    <name type="scientific">Vibrio gelatinilyticus</name>
    <dbReference type="NCBI Taxonomy" id="2893468"/>
    <lineage>
        <taxon>Bacteria</taxon>
        <taxon>Pseudomonadati</taxon>
        <taxon>Pseudomonadota</taxon>
        <taxon>Gammaproteobacteria</taxon>
        <taxon>Vibrionales</taxon>
        <taxon>Vibrionaceae</taxon>
        <taxon>Vibrio</taxon>
    </lineage>
</organism>
<dbReference type="Proteomes" id="UP001139488">
    <property type="component" value="Unassembled WGS sequence"/>
</dbReference>
<keyword evidence="1" id="KW-0472">Membrane</keyword>
<proteinExistence type="predicted"/>
<evidence type="ECO:0000313" key="2">
    <source>
        <dbReference type="EMBL" id="MCJ2378103.1"/>
    </source>
</evidence>
<name>A0A9X2AZZ2_9VIBR</name>
<keyword evidence="1" id="KW-0812">Transmembrane</keyword>
<sequence>MLSRLRLSRRRWNTVLIFAVMGFILVMSAPSLIKQYLLPEEQAASSFILDPKLRVTQLHLPKVSLTLSSTQWRSNKALELVGEELVARWVSLKGTSVSNELFSRLKPTLPAPVTIEVWYQATEEPQRITAYQTNDFWLFSSYEKQWVAVSFESNYLFPNPN</sequence>
<comment type="caution">
    <text evidence="2">The sequence shown here is derived from an EMBL/GenBank/DDBJ whole genome shotgun (WGS) entry which is preliminary data.</text>
</comment>
<accession>A0A9X2AZZ2</accession>
<feature type="transmembrane region" description="Helical" evidence="1">
    <location>
        <begin position="12"/>
        <end position="33"/>
    </location>
</feature>
<evidence type="ECO:0000313" key="3">
    <source>
        <dbReference type="Proteomes" id="UP001139488"/>
    </source>
</evidence>
<dbReference type="AlphaFoldDB" id="A0A9X2AZZ2"/>
<reference evidence="2" key="1">
    <citation type="submission" date="2021-11" db="EMBL/GenBank/DDBJ databases">
        <title>Vibrio ZSDE26 sp. nov. and Vibrio ZSDZ34 sp. nov., isolated from coastal seawater in Qingdao.</title>
        <authorList>
            <person name="Zhang P."/>
        </authorList>
    </citation>
    <scope>NUCLEOTIDE SEQUENCE</scope>
    <source>
        <strain evidence="2">ZSDZ34</strain>
    </source>
</reference>